<dbReference type="KEGG" id="psym:J1N51_11165"/>
<dbReference type="AlphaFoldDB" id="A0A975DA06"/>
<dbReference type="EMBL" id="CP072110">
    <property type="protein sequence ID" value="QTH63291.1"/>
    <property type="molecule type" value="Genomic_DNA"/>
</dbReference>
<feature type="signal peptide" evidence="1">
    <location>
        <begin position="1"/>
        <end position="25"/>
    </location>
</feature>
<sequence length="172" mass="18762">MTRQIKAFTYSFFLGLIALSQSVTAESQPLASNDKSIHGSWSYECNKNMCFISQMIMAKQKGKIGIAGGVNIAIASKQRPIMTLRFNKDAHVPAGIGIKVDANPAIRTKILNCDAKVCETNLIMDAKMLDEMQNGHGLQVVFLNNISGKQVTLPFSLSGFSEAYGKLSQQQS</sequence>
<evidence type="ECO:0000313" key="3">
    <source>
        <dbReference type="Proteomes" id="UP000682739"/>
    </source>
</evidence>
<feature type="chain" id="PRO_5037240805" evidence="1">
    <location>
        <begin position="26"/>
        <end position="172"/>
    </location>
</feature>
<keyword evidence="1" id="KW-0732">Signal</keyword>
<gene>
    <name evidence="2" type="ORF">J1N51_11165</name>
</gene>
<dbReference type="Proteomes" id="UP000682739">
    <property type="component" value="Chromosome"/>
</dbReference>
<protein>
    <submittedName>
        <fullName evidence="2">Invasion associated locus B family protein</fullName>
    </submittedName>
</protein>
<evidence type="ECO:0000313" key="2">
    <source>
        <dbReference type="EMBL" id="QTH63291.1"/>
    </source>
</evidence>
<keyword evidence="3" id="KW-1185">Reference proteome</keyword>
<evidence type="ECO:0000256" key="1">
    <source>
        <dbReference type="SAM" id="SignalP"/>
    </source>
</evidence>
<accession>A0A975DA06</accession>
<dbReference type="InterPro" id="IPR010642">
    <property type="entry name" value="Invasion_prot_B"/>
</dbReference>
<dbReference type="InterPro" id="IPR038696">
    <property type="entry name" value="IalB_sf"/>
</dbReference>
<dbReference type="RefSeq" id="WP_208831348.1">
    <property type="nucleotide sequence ID" value="NZ_CP072110.1"/>
</dbReference>
<dbReference type="Gene3D" id="2.60.40.1880">
    <property type="entry name" value="Invasion associated locus B (IalB) protein"/>
    <property type="match status" value="1"/>
</dbReference>
<reference evidence="2" key="1">
    <citation type="submission" date="2021-03" db="EMBL/GenBank/DDBJ databases">
        <title>Description of Psychrosphaera ytuae sp. nov. isolated from deep sea sediment of South China Sea.</title>
        <authorList>
            <person name="Zhang J."/>
            <person name="Xu X.-D."/>
        </authorList>
    </citation>
    <scope>NUCLEOTIDE SEQUENCE</scope>
    <source>
        <strain evidence="2">MTZ26</strain>
    </source>
</reference>
<dbReference type="Pfam" id="PF06776">
    <property type="entry name" value="IalB"/>
    <property type="match status" value="1"/>
</dbReference>
<proteinExistence type="predicted"/>
<organism evidence="2 3">
    <name type="scientific">Psychrosphaera ytuae</name>
    <dbReference type="NCBI Taxonomy" id="2820710"/>
    <lineage>
        <taxon>Bacteria</taxon>
        <taxon>Pseudomonadati</taxon>
        <taxon>Pseudomonadota</taxon>
        <taxon>Gammaproteobacteria</taxon>
        <taxon>Alteromonadales</taxon>
        <taxon>Pseudoalteromonadaceae</taxon>
        <taxon>Psychrosphaera</taxon>
    </lineage>
</organism>
<name>A0A975DA06_9GAMM</name>